<dbReference type="AlphaFoldDB" id="A0A7X0VSX4"/>
<dbReference type="EMBL" id="JACJVO010000001">
    <property type="protein sequence ID" value="MBB6729279.1"/>
    <property type="molecule type" value="Genomic_DNA"/>
</dbReference>
<evidence type="ECO:0000313" key="1">
    <source>
        <dbReference type="EMBL" id="MBB6729279.1"/>
    </source>
</evidence>
<accession>A0A7X0VSX4</accession>
<dbReference type="RefSeq" id="WP_185126958.1">
    <property type="nucleotide sequence ID" value="NZ_JACJVO010000001.1"/>
</dbReference>
<evidence type="ECO:0008006" key="3">
    <source>
        <dbReference type="Google" id="ProtNLM"/>
    </source>
</evidence>
<evidence type="ECO:0000313" key="2">
    <source>
        <dbReference type="Proteomes" id="UP000564644"/>
    </source>
</evidence>
<name>A0A7X0VSX4_9BACL</name>
<protein>
    <recommendedName>
        <fullName evidence="3">WYL domain-containing protein</fullName>
    </recommendedName>
</protein>
<gene>
    <name evidence="1" type="ORF">H7C18_00010</name>
</gene>
<organism evidence="1 2">
    <name type="scientific">Cohnella zeiphila</name>
    <dbReference type="NCBI Taxonomy" id="2761120"/>
    <lineage>
        <taxon>Bacteria</taxon>
        <taxon>Bacillati</taxon>
        <taxon>Bacillota</taxon>
        <taxon>Bacilli</taxon>
        <taxon>Bacillales</taxon>
        <taxon>Paenibacillaceae</taxon>
        <taxon>Cohnella</taxon>
    </lineage>
</organism>
<dbReference type="Proteomes" id="UP000564644">
    <property type="component" value="Unassembled WGS sequence"/>
</dbReference>
<proteinExistence type="predicted"/>
<reference evidence="1 2" key="1">
    <citation type="submission" date="2020-08" db="EMBL/GenBank/DDBJ databases">
        <title>Cohnella phylogeny.</title>
        <authorList>
            <person name="Dunlap C."/>
        </authorList>
    </citation>
    <scope>NUCLEOTIDE SEQUENCE [LARGE SCALE GENOMIC DNA]</scope>
    <source>
        <strain evidence="1 2">CBP 2801</strain>
    </source>
</reference>
<keyword evidence="2" id="KW-1185">Reference proteome</keyword>
<sequence>MDLNRYVRRRPVEIVYVDSKGRTSRRIVSVYSVRDGRVRVLDWSSKSLRTLSAGRIMKAVPVAGWRVS</sequence>
<comment type="caution">
    <text evidence="1">The sequence shown here is derived from an EMBL/GenBank/DDBJ whole genome shotgun (WGS) entry which is preliminary data.</text>
</comment>